<accession>A0ABT3EL53</accession>
<evidence type="ECO:0000313" key="2">
    <source>
        <dbReference type="Proteomes" id="UP001165677"/>
    </source>
</evidence>
<evidence type="ECO:0008006" key="3">
    <source>
        <dbReference type="Google" id="ProtNLM"/>
    </source>
</evidence>
<dbReference type="EMBL" id="JAPCIO010000013">
    <property type="protein sequence ID" value="MCW1149154.1"/>
    <property type="molecule type" value="Genomic_DNA"/>
</dbReference>
<evidence type="ECO:0000313" key="1">
    <source>
        <dbReference type="EMBL" id="MCW1149154.1"/>
    </source>
</evidence>
<dbReference type="RefSeq" id="WP_264369840.1">
    <property type="nucleotide sequence ID" value="NZ_JAPCIO010000013.1"/>
</dbReference>
<protein>
    <recommendedName>
        <fullName evidence="3">DUF4178 domain-containing protein</fullName>
    </recommendedName>
</protein>
<organism evidence="1 2">
    <name type="scientific">Flavobacterium lacisediminis</name>
    <dbReference type="NCBI Taxonomy" id="2989705"/>
    <lineage>
        <taxon>Bacteria</taxon>
        <taxon>Pseudomonadati</taxon>
        <taxon>Bacteroidota</taxon>
        <taxon>Flavobacteriia</taxon>
        <taxon>Flavobacteriales</taxon>
        <taxon>Flavobacteriaceae</taxon>
        <taxon>Flavobacterium</taxon>
    </lineage>
</organism>
<reference evidence="1" key="1">
    <citation type="submission" date="2022-10" db="EMBL/GenBank/DDBJ databases">
        <title>Flavobacterium sp. nov., a bacterium isolated from lake sediment.</title>
        <authorList>
            <person name="Qu J.-H."/>
        </authorList>
    </citation>
    <scope>NUCLEOTIDE SEQUENCE</scope>
    <source>
        <strain evidence="1">TH16-21</strain>
    </source>
</reference>
<keyword evidence="2" id="KW-1185">Reference proteome</keyword>
<comment type="caution">
    <text evidence="1">The sequence shown here is derived from an EMBL/GenBank/DDBJ whole genome shotgun (WGS) entry which is preliminary data.</text>
</comment>
<dbReference type="Proteomes" id="UP001165677">
    <property type="component" value="Unassembled WGS sequence"/>
</dbReference>
<proteinExistence type="predicted"/>
<name>A0ABT3EL53_9FLAO</name>
<sequence>MDNQYQIGQILRFKKPKFKLWEDDYYFVVIGYKNGELWMQVLNTNDDFETGYTIVPESESSFEPVEVFSFQILKTEARIKEVYSQEIVYGEIIYAEDIDCPIVFTPAAEGLESNIYFGMGEENFPDFKGKLFIEYPDIFYS</sequence>
<gene>
    <name evidence="1" type="ORF">OJ995_13065</name>
</gene>